<dbReference type="PANTHER" id="PTHR32089:SF112">
    <property type="entry name" value="LYSOZYME-LIKE PROTEIN-RELATED"/>
    <property type="match status" value="1"/>
</dbReference>
<dbReference type="OrthoDB" id="5292315at2"/>
<feature type="transmembrane region" description="Helical" evidence="4">
    <location>
        <begin position="21"/>
        <end position="41"/>
    </location>
</feature>
<accession>A0A5M6I7V0</accession>
<proteinExistence type="predicted"/>
<keyword evidence="1 2" id="KW-0807">Transducer</keyword>
<dbReference type="Pfam" id="PF00015">
    <property type="entry name" value="MCPsignal"/>
    <property type="match status" value="1"/>
</dbReference>
<evidence type="ECO:0000256" key="3">
    <source>
        <dbReference type="SAM" id="MobiDB-lite"/>
    </source>
</evidence>
<evidence type="ECO:0000259" key="5">
    <source>
        <dbReference type="PROSITE" id="PS50111"/>
    </source>
</evidence>
<dbReference type="Proteomes" id="UP000324065">
    <property type="component" value="Unassembled WGS sequence"/>
</dbReference>
<evidence type="ECO:0000313" key="7">
    <source>
        <dbReference type="Proteomes" id="UP000324065"/>
    </source>
</evidence>
<dbReference type="GO" id="GO:0016020">
    <property type="term" value="C:membrane"/>
    <property type="evidence" value="ECO:0007669"/>
    <property type="project" value="InterPro"/>
</dbReference>
<dbReference type="InterPro" id="IPR004089">
    <property type="entry name" value="MCPsignal_dom"/>
</dbReference>
<evidence type="ECO:0000256" key="4">
    <source>
        <dbReference type="SAM" id="Phobius"/>
    </source>
</evidence>
<keyword evidence="7" id="KW-1185">Reference proteome</keyword>
<sequence length="479" mass="52314">MTAQNLFMKGRSLRAERRVSRVTIGRSVILIVAILVAGLGYQPWWSLMSALSVPAPVAAALGVALILATSLLVDTAWVPKPARMQAGQEASRPSRSNGARPGPNQHAAPEPAAWVQRDLDAWRAVLLECGQIDAMADDANVVRRRLDWIGELRSNARQAALGLETVGTFAAIGGEHMNATIETTERAAFAIMEDISGLDTLMTGMVQCVRTAEADSNGLLHDMDEQLAQNQRFIDNLSTHLDRRLTAVEESRHRLEHLVREVDGLGSQFSAITQIASTTRMLAMNAKIEASRAGEYGAGFSVVADEVRALAMRSADTVAQVQAEITKLQDVIRGQLADHSAETEAAEEKEMLRALRDQLARSNTRYAQIAHCQTDLIQAFDERSQTMSDRVTQAFGHSQFQDIVRQQSEALILGLEDMNKASVRLSAMLLDETAVDPTVIQAVLQDLERRYVMDSQRLAHAAGSNAKAIADTAPDIELF</sequence>
<reference evidence="6 7" key="1">
    <citation type="submission" date="2019-09" db="EMBL/GenBank/DDBJ databases">
        <title>Genome sequence of Roseospira marina, one of the more divergent members of the non-sulfur purple photosynthetic bacterial family, the Rhodospirillaceae.</title>
        <authorList>
            <person name="Meyer T."/>
            <person name="Kyndt J."/>
        </authorList>
    </citation>
    <scope>NUCLEOTIDE SEQUENCE [LARGE SCALE GENOMIC DNA]</scope>
    <source>
        <strain evidence="6 7">DSM 15113</strain>
    </source>
</reference>
<keyword evidence="4" id="KW-0812">Transmembrane</keyword>
<evidence type="ECO:0000256" key="2">
    <source>
        <dbReference type="PROSITE-ProRule" id="PRU00284"/>
    </source>
</evidence>
<keyword evidence="4" id="KW-1133">Transmembrane helix</keyword>
<keyword evidence="4" id="KW-0472">Membrane</keyword>
<dbReference type="GO" id="GO:0007165">
    <property type="term" value="P:signal transduction"/>
    <property type="evidence" value="ECO:0007669"/>
    <property type="project" value="UniProtKB-KW"/>
</dbReference>
<protein>
    <recommendedName>
        <fullName evidence="5">Methyl-accepting transducer domain-containing protein</fullName>
    </recommendedName>
</protein>
<evidence type="ECO:0000256" key="1">
    <source>
        <dbReference type="ARBA" id="ARBA00023224"/>
    </source>
</evidence>
<feature type="domain" description="Methyl-accepting transducer" evidence="5">
    <location>
        <begin position="248"/>
        <end position="330"/>
    </location>
</feature>
<dbReference type="AlphaFoldDB" id="A0A5M6I7V0"/>
<organism evidence="6 7">
    <name type="scientific">Roseospira marina</name>
    <dbReference type="NCBI Taxonomy" id="140057"/>
    <lineage>
        <taxon>Bacteria</taxon>
        <taxon>Pseudomonadati</taxon>
        <taxon>Pseudomonadota</taxon>
        <taxon>Alphaproteobacteria</taxon>
        <taxon>Rhodospirillales</taxon>
        <taxon>Rhodospirillaceae</taxon>
        <taxon>Roseospira</taxon>
    </lineage>
</organism>
<dbReference type="SUPFAM" id="SSF58104">
    <property type="entry name" value="Methyl-accepting chemotaxis protein (MCP) signaling domain"/>
    <property type="match status" value="1"/>
</dbReference>
<dbReference type="SMART" id="SM00283">
    <property type="entry name" value="MA"/>
    <property type="match status" value="1"/>
</dbReference>
<feature type="transmembrane region" description="Helical" evidence="4">
    <location>
        <begin position="53"/>
        <end position="73"/>
    </location>
</feature>
<dbReference type="Gene3D" id="1.10.287.950">
    <property type="entry name" value="Methyl-accepting chemotaxis protein"/>
    <property type="match status" value="1"/>
</dbReference>
<dbReference type="PANTHER" id="PTHR32089">
    <property type="entry name" value="METHYL-ACCEPTING CHEMOTAXIS PROTEIN MCPB"/>
    <property type="match status" value="1"/>
</dbReference>
<dbReference type="PROSITE" id="PS50111">
    <property type="entry name" value="CHEMOTAXIS_TRANSDUC_2"/>
    <property type="match status" value="1"/>
</dbReference>
<name>A0A5M6I7V0_9PROT</name>
<feature type="region of interest" description="Disordered" evidence="3">
    <location>
        <begin position="83"/>
        <end position="110"/>
    </location>
</feature>
<evidence type="ECO:0000313" key="6">
    <source>
        <dbReference type="EMBL" id="KAA5603809.1"/>
    </source>
</evidence>
<comment type="caution">
    <text evidence="6">The sequence shown here is derived from an EMBL/GenBank/DDBJ whole genome shotgun (WGS) entry which is preliminary data.</text>
</comment>
<gene>
    <name evidence="6" type="ORF">F1188_19005</name>
</gene>
<dbReference type="RefSeq" id="WP_150064033.1">
    <property type="nucleotide sequence ID" value="NZ_JACHII010000028.1"/>
</dbReference>
<dbReference type="EMBL" id="VWPJ01000030">
    <property type="protein sequence ID" value="KAA5603809.1"/>
    <property type="molecule type" value="Genomic_DNA"/>
</dbReference>